<evidence type="ECO:0000256" key="5">
    <source>
        <dbReference type="ARBA" id="ARBA00023004"/>
    </source>
</evidence>
<dbReference type="AlphaFoldDB" id="A0A6L3VCJ4"/>
<dbReference type="GO" id="GO:0016705">
    <property type="term" value="F:oxidoreductase activity, acting on paired donors, with incorporation or reduction of molecular oxygen"/>
    <property type="evidence" value="ECO:0007669"/>
    <property type="project" value="InterPro"/>
</dbReference>
<evidence type="ECO:0000256" key="3">
    <source>
        <dbReference type="ARBA" id="ARBA00022723"/>
    </source>
</evidence>
<dbReference type="InterPro" id="IPR002397">
    <property type="entry name" value="Cyt_P450_B"/>
</dbReference>
<dbReference type="SUPFAM" id="SSF48264">
    <property type="entry name" value="Cytochrome P450"/>
    <property type="match status" value="1"/>
</dbReference>
<dbReference type="GO" id="GO:0005506">
    <property type="term" value="F:iron ion binding"/>
    <property type="evidence" value="ECO:0007669"/>
    <property type="project" value="InterPro"/>
</dbReference>
<keyword evidence="3" id="KW-0479">Metal-binding</keyword>
<proteinExistence type="inferred from homology"/>
<gene>
    <name evidence="7" type="ORF">F9B16_48065</name>
</gene>
<comment type="caution">
    <text evidence="7">The sequence shown here is derived from an EMBL/GenBank/DDBJ whole genome shotgun (WGS) entry which is preliminary data.</text>
</comment>
<keyword evidence="8" id="KW-1185">Reference proteome</keyword>
<dbReference type="InterPro" id="IPR001128">
    <property type="entry name" value="Cyt_P450"/>
</dbReference>
<keyword evidence="2" id="KW-0349">Heme</keyword>
<reference evidence="7 8" key="1">
    <citation type="submission" date="2019-09" db="EMBL/GenBank/DDBJ databases">
        <title>Actinomadura physcomitrii sp. nov., a novel actinomycete isolated from moss [Physcomitrium sphaericum (Ludw) Fuernr].</title>
        <authorList>
            <person name="Liu C."/>
            <person name="Zhuang X."/>
        </authorList>
    </citation>
    <scope>NUCLEOTIDE SEQUENCE [LARGE SCALE GENOMIC DNA]</scope>
    <source>
        <strain evidence="7 8">CYP1-1B</strain>
    </source>
</reference>
<dbReference type="InterPro" id="IPR036396">
    <property type="entry name" value="Cyt_P450_sf"/>
</dbReference>
<protein>
    <submittedName>
        <fullName evidence="7">Cytochrome P450</fullName>
    </submittedName>
</protein>
<dbReference type="PANTHER" id="PTHR46696">
    <property type="entry name" value="P450, PUTATIVE (EUROFUNG)-RELATED"/>
    <property type="match status" value="1"/>
</dbReference>
<evidence type="ECO:0000256" key="2">
    <source>
        <dbReference type="ARBA" id="ARBA00022617"/>
    </source>
</evidence>
<comment type="similarity">
    <text evidence="1">Belongs to the cytochrome P450 family.</text>
</comment>
<dbReference type="OrthoDB" id="4133219at2"/>
<dbReference type="FunFam" id="1.10.630.10:FF:000018">
    <property type="entry name" value="Cytochrome P450 monooxygenase"/>
    <property type="match status" value="1"/>
</dbReference>
<evidence type="ECO:0000313" key="7">
    <source>
        <dbReference type="EMBL" id="KAB2358087.1"/>
    </source>
</evidence>
<name>A0A6L3VCJ4_9ACTN</name>
<keyword evidence="4" id="KW-0560">Oxidoreductase</keyword>
<evidence type="ECO:0000256" key="6">
    <source>
        <dbReference type="ARBA" id="ARBA00023033"/>
    </source>
</evidence>
<keyword evidence="6" id="KW-0503">Monooxygenase</keyword>
<dbReference type="PRINTS" id="PR00359">
    <property type="entry name" value="BP450"/>
</dbReference>
<dbReference type="GO" id="GO:0004497">
    <property type="term" value="F:monooxygenase activity"/>
    <property type="evidence" value="ECO:0007669"/>
    <property type="project" value="UniProtKB-KW"/>
</dbReference>
<evidence type="ECO:0000256" key="4">
    <source>
        <dbReference type="ARBA" id="ARBA00023002"/>
    </source>
</evidence>
<keyword evidence="5" id="KW-0408">Iron</keyword>
<dbReference type="CDD" id="cd11031">
    <property type="entry name" value="Cyp158A-like"/>
    <property type="match status" value="1"/>
</dbReference>
<dbReference type="EMBL" id="WBMR01000350">
    <property type="protein sequence ID" value="KAB2358087.1"/>
    <property type="molecule type" value="Genomic_DNA"/>
</dbReference>
<dbReference type="Pfam" id="PF00067">
    <property type="entry name" value="p450"/>
    <property type="match status" value="1"/>
</dbReference>
<dbReference type="Proteomes" id="UP000483004">
    <property type="component" value="Unassembled WGS sequence"/>
</dbReference>
<dbReference type="PANTHER" id="PTHR46696:SF1">
    <property type="entry name" value="CYTOCHROME P450 YJIB-RELATED"/>
    <property type="match status" value="1"/>
</dbReference>
<sequence>MDFPLPHRPGVPLDPGHLRRLRERPLTPVRLPGGHDALLVTRHADVRAVLAGDGFGREAWTGGTLFARDAPSLALVASDPPTHTRRRRAVQARFTARRAEADRPRAEALAERLLDDLEAAGPPADLLARFATPLPYALIRDMLGVPAADLGRLLPWTGALMSAGHVPAAEVEAARAGMFGYFSALLDARRAAIAAGDPGDDLLTELLSDPAELLSDPAERLTAEEITVFGLGLFMAGGETTSNFLAACVLELIARPDLAAALRADPSRVPAAVEEFLRWVWFGGTGGRPHVVLAGTRLGGTALRRGDVVVPLTDAAGRDPDAFPDADAFRPDRSPNPHLGLGHGRHLCLGAPHARMQLQVAITALLRRLDGLDLAIDPARLRWRERMFVRGVWELPVTWRPRR</sequence>
<evidence type="ECO:0000313" key="8">
    <source>
        <dbReference type="Proteomes" id="UP000483004"/>
    </source>
</evidence>
<evidence type="ECO:0000256" key="1">
    <source>
        <dbReference type="ARBA" id="ARBA00010617"/>
    </source>
</evidence>
<dbReference type="Gene3D" id="1.10.630.10">
    <property type="entry name" value="Cytochrome P450"/>
    <property type="match status" value="1"/>
</dbReference>
<dbReference type="RefSeq" id="WP_151546956.1">
    <property type="nucleotide sequence ID" value="NZ_WBMR01000350.1"/>
</dbReference>
<organism evidence="7 8">
    <name type="scientific">Actinomadura montaniterrae</name>
    <dbReference type="NCBI Taxonomy" id="1803903"/>
    <lineage>
        <taxon>Bacteria</taxon>
        <taxon>Bacillati</taxon>
        <taxon>Actinomycetota</taxon>
        <taxon>Actinomycetes</taxon>
        <taxon>Streptosporangiales</taxon>
        <taxon>Thermomonosporaceae</taxon>
        <taxon>Actinomadura</taxon>
    </lineage>
</organism>
<accession>A0A6L3VCJ4</accession>
<dbReference type="GO" id="GO:0020037">
    <property type="term" value="F:heme binding"/>
    <property type="evidence" value="ECO:0007669"/>
    <property type="project" value="InterPro"/>
</dbReference>